<dbReference type="Gene3D" id="3.90.330.10">
    <property type="entry name" value="Nitrile hydratase alpha /Thiocyanate hydrolase gamma"/>
    <property type="match status" value="2"/>
</dbReference>
<reference evidence="3 4" key="1">
    <citation type="submission" date="2021-07" db="EMBL/GenBank/DDBJ databases">
        <title>Paenibacillus radiodurans sp. nov., isolated from the southeastern edge of Tengger Desert.</title>
        <authorList>
            <person name="Zhang G."/>
        </authorList>
    </citation>
    <scope>NUCLEOTIDE SEQUENCE [LARGE SCALE GENOMIC DNA]</scope>
    <source>
        <strain evidence="3 4">CCM 7311</strain>
    </source>
</reference>
<keyword evidence="4" id="KW-1185">Reference proteome</keyword>
<dbReference type="Proteomes" id="UP001519887">
    <property type="component" value="Unassembled WGS sequence"/>
</dbReference>
<evidence type="ECO:0000313" key="3">
    <source>
        <dbReference type="EMBL" id="MBW7453591.1"/>
    </source>
</evidence>
<dbReference type="SUPFAM" id="SSF56209">
    <property type="entry name" value="Nitrile hydratase alpha chain"/>
    <property type="match status" value="1"/>
</dbReference>
<dbReference type="NCBIfam" id="TIGR03793">
    <property type="entry name" value="leader_NHLP"/>
    <property type="match status" value="1"/>
</dbReference>
<dbReference type="InterPro" id="IPR022513">
    <property type="entry name" value="TOMM_pelo"/>
</dbReference>
<gene>
    <name evidence="3" type="ORF">K0U00_06005</name>
</gene>
<proteinExistence type="predicted"/>
<name>A0ABS7BY60_9BACL</name>
<dbReference type="InterPro" id="IPR004232">
    <property type="entry name" value="CN_Hdrtase_a/SCN_Hdrlase_g"/>
</dbReference>
<sequence length="82" mass="9436">MTTMVEKGVLQEQIIERAWNDAEFKRKLLADPRTAIQEAFNLDVPAAIQLTTLEETQSHFYLIIPPNPADSIKQQPLTEEIW</sequence>
<evidence type="ECO:0000313" key="4">
    <source>
        <dbReference type="Proteomes" id="UP001519887"/>
    </source>
</evidence>
<evidence type="ECO:0000256" key="1">
    <source>
        <dbReference type="ARBA" id="ARBA00022723"/>
    </source>
</evidence>
<dbReference type="EMBL" id="JAHZIK010000092">
    <property type="protein sequence ID" value="MBW7453591.1"/>
    <property type="molecule type" value="Genomic_DNA"/>
</dbReference>
<feature type="domain" description="Nitrile hydratase alpha/Thiocyanate hydrolase gamma" evidence="2">
    <location>
        <begin position="12"/>
        <end position="64"/>
    </location>
</feature>
<dbReference type="RefSeq" id="WP_210045200.1">
    <property type="nucleotide sequence ID" value="NZ_JBHLVU010000013.1"/>
</dbReference>
<accession>A0ABS7BY60</accession>
<dbReference type="InterPro" id="IPR036648">
    <property type="entry name" value="CN_Hdrase_a/SCN_Hdrase_g_sf"/>
</dbReference>
<protein>
    <submittedName>
        <fullName evidence="3">NHLP leader peptide family RiPP</fullName>
    </submittedName>
</protein>
<comment type="caution">
    <text evidence="3">The sequence shown here is derived from an EMBL/GenBank/DDBJ whole genome shotgun (WGS) entry which is preliminary data.</text>
</comment>
<organism evidence="3 4">
    <name type="scientific">Paenibacillus sepulcri</name>
    <dbReference type="NCBI Taxonomy" id="359917"/>
    <lineage>
        <taxon>Bacteria</taxon>
        <taxon>Bacillati</taxon>
        <taxon>Bacillota</taxon>
        <taxon>Bacilli</taxon>
        <taxon>Bacillales</taxon>
        <taxon>Paenibacillaceae</taxon>
        <taxon>Paenibacillus</taxon>
    </lineage>
</organism>
<dbReference type="Pfam" id="PF02979">
    <property type="entry name" value="NHase_alpha"/>
    <property type="match status" value="1"/>
</dbReference>
<evidence type="ECO:0000259" key="2">
    <source>
        <dbReference type="Pfam" id="PF02979"/>
    </source>
</evidence>
<keyword evidence="1" id="KW-0479">Metal-binding</keyword>